<keyword evidence="5" id="KW-0862">Zinc</keyword>
<gene>
    <name evidence="10" type="ORF">NDU88_000359</name>
</gene>
<dbReference type="GO" id="GO:0051205">
    <property type="term" value="P:protein insertion into membrane"/>
    <property type="evidence" value="ECO:0007669"/>
    <property type="project" value="TreeGrafter"/>
</dbReference>
<dbReference type="Pfam" id="PF13695">
    <property type="entry name" value="Zn_ribbon_3CxxC"/>
    <property type="match status" value="1"/>
</dbReference>
<comment type="caution">
    <text evidence="10">The sequence shown here is derived from an EMBL/GenBank/DDBJ whole genome shotgun (WGS) entry which is preliminary data.</text>
</comment>
<name>A0AAV7L9Y1_PLEWA</name>
<keyword evidence="6" id="KW-1133">Transmembrane helix</keyword>
<evidence type="ECO:0000259" key="9">
    <source>
        <dbReference type="SMART" id="SM01328"/>
    </source>
</evidence>
<dbReference type="Proteomes" id="UP001066276">
    <property type="component" value="Chromosome 11"/>
</dbReference>
<dbReference type="GO" id="GO:0031849">
    <property type="term" value="F:olfactory receptor binding"/>
    <property type="evidence" value="ECO:0007669"/>
    <property type="project" value="TreeGrafter"/>
</dbReference>
<evidence type="ECO:0000256" key="7">
    <source>
        <dbReference type="ARBA" id="ARBA00023136"/>
    </source>
</evidence>
<evidence type="ECO:0000256" key="1">
    <source>
        <dbReference type="ARBA" id="ARBA00004167"/>
    </source>
</evidence>
<keyword evidence="2" id="KW-0812">Transmembrane</keyword>
<comment type="subcellular location">
    <subcellularLocation>
        <location evidence="1">Membrane</location>
        <topology evidence="1">Single-pass membrane protein</topology>
    </subcellularLocation>
</comment>
<evidence type="ECO:0000256" key="2">
    <source>
        <dbReference type="ARBA" id="ARBA00022692"/>
    </source>
</evidence>
<dbReference type="GO" id="GO:0016020">
    <property type="term" value="C:membrane"/>
    <property type="evidence" value="ECO:0007669"/>
    <property type="project" value="UniProtKB-SubCell"/>
</dbReference>
<protein>
    <recommendedName>
        <fullName evidence="9">3CxxC-type domain-containing protein</fullName>
    </recommendedName>
</protein>
<evidence type="ECO:0000256" key="8">
    <source>
        <dbReference type="SAM" id="MobiDB-lite"/>
    </source>
</evidence>
<dbReference type="PANTHER" id="PTHR14402:SF20">
    <property type="entry name" value="RECEPTOR-TRANSPORTING PROTEIN 2"/>
    <property type="match status" value="1"/>
</dbReference>
<proteinExistence type="predicted"/>
<evidence type="ECO:0000256" key="3">
    <source>
        <dbReference type="ARBA" id="ARBA00022723"/>
    </source>
</evidence>
<evidence type="ECO:0000256" key="5">
    <source>
        <dbReference type="ARBA" id="ARBA00022833"/>
    </source>
</evidence>
<reference evidence="10" key="1">
    <citation type="journal article" date="2022" name="bioRxiv">
        <title>Sequencing and chromosome-scale assembly of the giantPleurodeles waltlgenome.</title>
        <authorList>
            <person name="Brown T."/>
            <person name="Elewa A."/>
            <person name="Iarovenko S."/>
            <person name="Subramanian E."/>
            <person name="Araus A.J."/>
            <person name="Petzold A."/>
            <person name="Susuki M."/>
            <person name="Suzuki K.-i.T."/>
            <person name="Hayashi T."/>
            <person name="Toyoda A."/>
            <person name="Oliveira C."/>
            <person name="Osipova E."/>
            <person name="Leigh N.D."/>
            <person name="Simon A."/>
            <person name="Yun M.H."/>
        </authorList>
    </citation>
    <scope>NUCLEOTIDE SEQUENCE</scope>
    <source>
        <strain evidence="10">20211129_DDA</strain>
        <tissue evidence="10">Liver</tissue>
    </source>
</reference>
<evidence type="ECO:0000256" key="6">
    <source>
        <dbReference type="ARBA" id="ARBA00022989"/>
    </source>
</evidence>
<keyword evidence="7" id="KW-0472">Membrane</keyword>
<dbReference type="SMART" id="SM01328">
    <property type="entry name" value="zf-3CxxC"/>
    <property type="match status" value="1"/>
</dbReference>
<dbReference type="AlphaFoldDB" id="A0AAV7L9Y1"/>
<organism evidence="10 11">
    <name type="scientific">Pleurodeles waltl</name>
    <name type="common">Iberian ribbed newt</name>
    <dbReference type="NCBI Taxonomy" id="8319"/>
    <lineage>
        <taxon>Eukaryota</taxon>
        <taxon>Metazoa</taxon>
        <taxon>Chordata</taxon>
        <taxon>Craniata</taxon>
        <taxon>Vertebrata</taxon>
        <taxon>Euteleostomi</taxon>
        <taxon>Amphibia</taxon>
        <taxon>Batrachia</taxon>
        <taxon>Caudata</taxon>
        <taxon>Salamandroidea</taxon>
        <taxon>Salamandridae</taxon>
        <taxon>Pleurodelinae</taxon>
        <taxon>Pleurodeles</taxon>
    </lineage>
</organism>
<feature type="compositionally biased region" description="Polar residues" evidence="8">
    <location>
        <begin position="27"/>
        <end position="43"/>
    </location>
</feature>
<dbReference type="GO" id="GO:0008270">
    <property type="term" value="F:zinc ion binding"/>
    <property type="evidence" value="ECO:0007669"/>
    <property type="project" value="UniProtKB-KW"/>
</dbReference>
<keyword evidence="11" id="KW-1185">Reference proteome</keyword>
<keyword evidence="3" id="KW-0479">Metal-binding</keyword>
<dbReference type="EMBL" id="JANPWB010000015">
    <property type="protein sequence ID" value="KAJ1087167.1"/>
    <property type="molecule type" value="Genomic_DNA"/>
</dbReference>
<dbReference type="GO" id="GO:0006612">
    <property type="term" value="P:protein targeting to membrane"/>
    <property type="evidence" value="ECO:0007669"/>
    <property type="project" value="TreeGrafter"/>
</dbReference>
<dbReference type="PANTHER" id="PTHR14402">
    <property type="entry name" value="RECEPTOR TRANSPORTING PROTEIN"/>
    <property type="match status" value="1"/>
</dbReference>
<accession>A0AAV7L9Y1</accession>
<dbReference type="InterPro" id="IPR026096">
    <property type="entry name" value="R-trans_p"/>
</dbReference>
<keyword evidence="4" id="KW-0863">Zinc-finger</keyword>
<dbReference type="InterPro" id="IPR027377">
    <property type="entry name" value="ZAR1/RTP1-5-like_Znf-3CxxC"/>
</dbReference>
<sequence length="264" mass="30716">MWWNRSLVSPARTRHVGRSFQPALSFDSCSDTDQGEGVSSDTLSPRRRPAQSPHHMHRLCQGQGSGTSVREHRLTVRSWASHQCQRKPQDMSRHQSGNAWIDLFNEIQEEELVDEHGDTWTLCFNYSLTNELTSEKRKEGWKMFEKPSYGSFTCSDCSHSWNSARICIVFHYRLRERAERGQVLIRPFRQQCRECTSKEYQTPRFNDDKIEEVLMILIGKIKKNCYHVEDPDERTPLGPPSTFRTTPHHKELCEACQQGICTKA</sequence>
<evidence type="ECO:0000313" key="10">
    <source>
        <dbReference type="EMBL" id="KAJ1087167.1"/>
    </source>
</evidence>
<feature type="compositionally biased region" description="Basic residues" evidence="8">
    <location>
        <begin position="45"/>
        <end position="58"/>
    </location>
</feature>
<feature type="domain" description="3CxxC-type" evidence="9">
    <location>
        <begin position="147"/>
        <end position="259"/>
    </location>
</feature>
<evidence type="ECO:0000256" key="4">
    <source>
        <dbReference type="ARBA" id="ARBA00022771"/>
    </source>
</evidence>
<feature type="region of interest" description="Disordered" evidence="8">
    <location>
        <begin position="23"/>
        <end position="67"/>
    </location>
</feature>
<evidence type="ECO:0000313" key="11">
    <source>
        <dbReference type="Proteomes" id="UP001066276"/>
    </source>
</evidence>